<dbReference type="PANTHER" id="PTHR11941">
    <property type="entry name" value="ENOYL-COA HYDRATASE-RELATED"/>
    <property type="match status" value="1"/>
</dbReference>
<dbReference type="SUPFAM" id="SSF52096">
    <property type="entry name" value="ClpP/crotonase"/>
    <property type="match status" value="1"/>
</dbReference>
<evidence type="ECO:0000313" key="3">
    <source>
        <dbReference type="Proteomes" id="UP000196980"/>
    </source>
</evidence>
<dbReference type="Gene3D" id="6.20.390.30">
    <property type="match status" value="1"/>
</dbReference>
<dbReference type="NCBIfam" id="NF006452">
    <property type="entry name" value="PRK08788.1"/>
    <property type="match status" value="1"/>
</dbReference>
<sequence>MSAVHPIPHRICESSIRIIEETHRNVYWIYMHAHLARTTGAAYFSLKLINDIMNYQSVLRQQLKEQTVPLPLPFVVLASDNNVFNLGGDLRLFCDLIRRKEREALLDYACRCVRGAYAFHAGLNANVHSIALLQGNALGGGFEAALCCHTIVAEEGVMMGFPEVLFDLFPGMGAYSFMRQRISSKLAERLILEGNLYSSEELLAIGLIDKVVPRGKGIEAVEQIIRDSRRTQYTWAAMQQVKRIADEVSLDEMIRITELWVDNALQLGSKSLRTMERLIRAQQTHKNTALKN</sequence>
<reference evidence="3" key="1">
    <citation type="submission" date="2014-11" db="EMBL/GenBank/DDBJ databases">
        <title>Xylella fastidiosa Hib4 Genome Sequencing.</title>
        <authorList>
            <person name="Pierry P.M."/>
            <person name="da Silva A.M."/>
        </authorList>
    </citation>
    <scope>NUCLEOTIDE SEQUENCE [LARGE SCALE GENOMIC DNA]</scope>
    <source>
        <strain evidence="3">Hib4</strain>
    </source>
</reference>
<dbReference type="Gene3D" id="3.90.226.10">
    <property type="entry name" value="2-enoyl-CoA Hydratase, Chain A, domain 1"/>
    <property type="match status" value="1"/>
</dbReference>
<organism evidence="2 3">
    <name type="scientific">Xylella fastidiosa</name>
    <dbReference type="NCBI Taxonomy" id="2371"/>
    <lineage>
        <taxon>Bacteria</taxon>
        <taxon>Pseudomonadati</taxon>
        <taxon>Pseudomonadota</taxon>
        <taxon>Gammaproteobacteria</taxon>
        <taxon>Lysobacterales</taxon>
        <taxon>Lysobacteraceae</taxon>
        <taxon>Xylella</taxon>
    </lineage>
</organism>
<dbReference type="Pfam" id="PF00378">
    <property type="entry name" value="ECH_1"/>
    <property type="match status" value="1"/>
</dbReference>
<evidence type="ECO:0000313" key="2">
    <source>
        <dbReference type="EMBL" id="ALR07125.1"/>
    </source>
</evidence>
<gene>
    <name evidence="2" type="ORF">XFHB_09995</name>
</gene>
<dbReference type="CDD" id="cd06558">
    <property type="entry name" value="crotonase-like"/>
    <property type="match status" value="1"/>
</dbReference>
<comment type="similarity">
    <text evidence="1">Belongs to the enoyl-CoA hydratase/isomerase family.</text>
</comment>
<accession>A0ABC8AFB4</accession>
<evidence type="ECO:0000256" key="1">
    <source>
        <dbReference type="ARBA" id="ARBA00005254"/>
    </source>
</evidence>
<dbReference type="GO" id="GO:0003824">
    <property type="term" value="F:catalytic activity"/>
    <property type="evidence" value="ECO:0007669"/>
    <property type="project" value="UniProtKB-ARBA"/>
</dbReference>
<protein>
    <submittedName>
        <fullName evidence="2">Crotonase/enoyl-CoA hydratase family protein</fullName>
    </submittedName>
</protein>
<dbReference type="AlphaFoldDB" id="A0ABC8AFB4"/>
<dbReference type="RefSeq" id="WP_088578297.1">
    <property type="nucleotide sequence ID" value="NZ_CP009885.1"/>
</dbReference>
<dbReference type="PANTHER" id="PTHR11941:SF54">
    <property type="entry name" value="ENOYL-COA HYDRATASE, MITOCHONDRIAL"/>
    <property type="match status" value="1"/>
</dbReference>
<dbReference type="EMBL" id="CP009885">
    <property type="protein sequence ID" value="ALR07125.1"/>
    <property type="molecule type" value="Genomic_DNA"/>
</dbReference>
<dbReference type="Proteomes" id="UP000196980">
    <property type="component" value="Chromosome"/>
</dbReference>
<proteinExistence type="inferred from homology"/>
<dbReference type="KEGG" id="xfh:XFHB_09995"/>
<dbReference type="InterPro" id="IPR029045">
    <property type="entry name" value="ClpP/crotonase-like_dom_sf"/>
</dbReference>
<dbReference type="InterPro" id="IPR001753">
    <property type="entry name" value="Enoyl-CoA_hydra/iso"/>
</dbReference>
<name>A0ABC8AFB4_XYLFS</name>